<keyword evidence="1" id="KW-1185">Reference proteome</keyword>
<dbReference type="WBParaSite" id="SVE_1631700.1">
    <property type="protein sequence ID" value="SVE_1631700.1"/>
    <property type="gene ID" value="SVE_1631700"/>
</dbReference>
<evidence type="ECO:0000313" key="1">
    <source>
        <dbReference type="Proteomes" id="UP000035680"/>
    </source>
</evidence>
<accession>A0A0K0FVF2</accession>
<protein>
    <submittedName>
        <fullName evidence="2">Ovule protein</fullName>
    </submittedName>
</protein>
<sequence>MAFIPLCSENRKEVHPLHITLYWRYRQNTIMEKQNEYMYIYLLKSKFLGNYKDEKVGCDSYRWGSVLNNTSSKSAY</sequence>
<evidence type="ECO:0000313" key="2">
    <source>
        <dbReference type="WBParaSite" id="SVE_1631700.1"/>
    </source>
</evidence>
<organism evidence="1 2">
    <name type="scientific">Strongyloides venezuelensis</name>
    <name type="common">Threadworm</name>
    <dbReference type="NCBI Taxonomy" id="75913"/>
    <lineage>
        <taxon>Eukaryota</taxon>
        <taxon>Metazoa</taxon>
        <taxon>Ecdysozoa</taxon>
        <taxon>Nematoda</taxon>
        <taxon>Chromadorea</taxon>
        <taxon>Rhabditida</taxon>
        <taxon>Tylenchina</taxon>
        <taxon>Panagrolaimomorpha</taxon>
        <taxon>Strongyloidoidea</taxon>
        <taxon>Strongyloididae</taxon>
        <taxon>Strongyloides</taxon>
    </lineage>
</organism>
<name>A0A0K0FVF2_STRVS</name>
<reference evidence="1" key="1">
    <citation type="submission" date="2014-07" db="EMBL/GenBank/DDBJ databases">
        <authorList>
            <person name="Martin A.A"/>
            <person name="De Silva N."/>
        </authorList>
    </citation>
    <scope>NUCLEOTIDE SEQUENCE</scope>
</reference>
<dbReference type="AlphaFoldDB" id="A0A0K0FVF2"/>
<proteinExistence type="predicted"/>
<reference evidence="2" key="2">
    <citation type="submission" date="2015-08" db="UniProtKB">
        <authorList>
            <consortium name="WormBaseParasite"/>
        </authorList>
    </citation>
    <scope>IDENTIFICATION</scope>
</reference>
<dbReference type="Proteomes" id="UP000035680">
    <property type="component" value="Unassembled WGS sequence"/>
</dbReference>